<dbReference type="GO" id="GO:0043546">
    <property type="term" value="F:molybdopterin cofactor binding"/>
    <property type="evidence" value="ECO:0007669"/>
    <property type="project" value="InterPro"/>
</dbReference>
<dbReference type="PROSITE" id="PS51318">
    <property type="entry name" value="TAT"/>
    <property type="match status" value="1"/>
</dbReference>
<gene>
    <name evidence="11" type="ORF">KKC1_04090</name>
</gene>
<dbReference type="RefSeq" id="WP_088552814.1">
    <property type="nucleotide sequence ID" value="NZ_BDGJ01000010.1"/>
</dbReference>
<evidence type="ECO:0000256" key="2">
    <source>
        <dbReference type="ARBA" id="ARBA00022485"/>
    </source>
</evidence>
<dbReference type="PROSITE" id="PS51669">
    <property type="entry name" value="4FE4S_MOW_BIS_MGD"/>
    <property type="match status" value="1"/>
</dbReference>
<keyword evidence="8" id="KW-0411">Iron-sulfur</keyword>
<evidence type="ECO:0000256" key="9">
    <source>
        <dbReference type="SAM" id="SignalP"/>
    </source>
</evidence>
<feature type="chain" id="PRO_5012216084" evidence="9">
    <location>
        <begin position="30"/>
        <end position="940"/>
    </location>
</feature>
<evidence type="ECO:0000256" key="6">
    <source>
        <dbReference type="ARBA" id="ARBA00023002"/>
    </source>
</evidence>
<dbReference type="Gene3D" id="2.20.25.90">
    <property type="entry name" value="ADC-like domains"/>
    <property type="match status" value="1"/>
</dbReference>
<comment type="similarity">
    <text evidence="1">Belongs to the prokaryotic molybdopterin-containing oxidoreductase family.</text>
</comment>
<evidence type="ECO:0000256" key="4">
    <source>
        <dbReference type="ARBA" id="ARBA00022723"/>
    </source>
</evidence>
<dbReference type="PANTHER" id="PTHR43742:SF9">
    <property type="entry name" value="TETRATHIONATE REDUCTASE SUBUNIT A"/>
    <property type="match status" value="1"/>
</dbReference>
<proteinExistence type="inferred from homology"/>
<evidence type="ECO:0000256" key="7">
    <source>
        <dbReference type="ARBA" id="ARBA00023004"/>
    </source>
</evidence>
<dbReference type="GO" id="GO:0016491">
    <property type="term" value="F:oxidoreductase activity"/>
    <property type="evidence" value="ECO:0007669"/>
    <property type="project" value="UniProtKB-KW"/>
</dbReference>
<evidence type="ECO:0000256" key="5">
    <source>
        <dbReference type="ARBA" id="ARBA00022729"/>
    </source>
</evidence>
<sequence>MKITRRSFIKGASALGVISALGGVSQVFASGKKVPEYIAGAPLKDALADEEGVEIKYSVCLQCHSACTIRVKVENGVIRKIDGNPYSPMTMDPPIPYDTPPEEAKKYVGRVCARGQAGIQTCYDPYRVTQPLKRVGPRGSGKWQPISWEQALTEIVEGGDLFGEGHVDGLRAIRDLETPIDPGAPELGPKANQFVFLAGRIEHGRKEFSKRFVKDAFGSVNWFEHTSICEQSHHIAFKQTMGGKSHFKPDFDHAQYIISFGATYGEANFPMNALGRKLADFKLRGGKLVVVDPRMSNTAVKADRWVPIKPGMDGALAMGMIRWIIDHERYDKRFLQNTSKEAAAKDGESSWTDATYLVRLDNMSLLRAGDAGLGGSPNAYVVLSDGEPQVYTQVDHGDLEGEIVINGIRCKTVFTLLKERAREYSLAEYAKFAGVEADLIATLADEFSAHGKRAVADFYRGPVQHTNGFYNGRAIIVLNLLVGNIDHKGGYAVGGGHLHEMGGKPGNPYDLAKMHPGKVKAKGVPISREKSRYEDSTEFKKNGYPAKRPWFPFSGNIYQEVMAGIADQYPYPIKALFLHMGTPAYSTPAMKDIIINTLKDTRKVPLFVACDILIGETSMYADYILPDVTYLERWGTPHTAPTILTTVSKVRQPVVKVHPETRSLEEILIDLAKRLNLPGFGKDGFGPGLDLEKPEDWYLKMVANYAYGDKPGDAVPGATEKEKIQYVLDRGGRFEPVDQAYDGDLLKHRYGKLCTIYAEKVAQAKHSITGEPFDGLPRFEPIKDMKGNLITDDDFPFTLITYKLPFHSHARTAVDPWLMEILPENYVLINAADAGKLGIKTGDKIRLISPTNQKGEVGKAKVVQGIRPGVVAVSGHYGHWASGALPQVVDGQETGYDAGRGTGINPNPVMRIDTSIGNVGIEDPIGGSAAFYGKVKVVKA</sequence>
<dbReference type="InterPro" id="IPR006311">
    <property type="entry name" value="TAT_signal"/>
</dbReference>
<evidence type="ECO:0000313" key="11">
    <source>
        <dbReference type="EMBL" id="GAW91247.1"/>
    </source>
</evidence>
<dbReference type="PANTHER" id="PTHR43742">
    <property type="entry name" value="TRIMETHYLAMINE-N-OXIDE REDUCTASE"/>
    <property type="match status" value="1"/>
</dbReference>
<dbReference type="InterPro" id="IPR009010">
    <property type="entry name" value="Asp_de-COase-like_dom_sf"/>
</dbReference>
<keyword evidence="7" id="KW-0408">Iron</keyword>
<dbReference type="Gene3D" id="2.40.40.20">
    <property type="match status" value="1"/>
</dbReference>
<evidence type="ECO:0000259" key="10">
    <source>
        <dbReference type="PROSITE" id="PS51669"/>
    </source>
</evidence>
<dbReference type="InterPro" id="IPR037946">
    <property type="entry name" value="MopB_CT_Tetrathionate"/>
</dbReference>
<dbReference type="Gene3D" id="3.40.228.10">
    <property type="entry name" value="Dimethylsulfoxide Reductase, domain 2"/>
    <property type="match status" value="1"/>
</dbReference>
<dbReference type="Pfam" id="PF00384">
    <property type="entry name" value="Molybdopterin"/>
    <property type="match status" value="1"/>
</dbReference>
<comment type="caution">
    <text evidence="11">The sequence shown here is derived from an EMBL/GenBank/DDBJ whole genome shotgun (WGS) entry which is preliminary data.</text>
</comment>
<keyword evidence="4" id="KW-0479">Metal-binding</keyword>
<organism evidence="11 12">
    <name type="scientific">Calderihabitans maritimus</name>
    <dbReference type="NCBI Taxonomy" id="1246530"/>
    <lineage>
        <taxon>Bacteria</taxon>
        <taxon>Bacillati</taxon>
        <taxon>Bacillota</taxon>
        <taxon>Clostridia</taxon>
        <taxon>Neomoorellales</taxon>
        <taxon>Calderihabitantaceae</taxon>
        <taxon>Calderihabitans</taxon>
    </lineage>
</organism>
<keyword evidence="3" id="KW-0500">Molybdenum</keyword>
<dbReference type="Proteomes" id="UP000197032">
    <property type="component" value="Unassembled WGS sequence"/>
</dbReference>
<feature type="domain" description="4Fe-4S Mo/W bis-MGD-type" evidence="10">
    <location>
        <begin position="53"/>
        <end position="126"/>
    </location>
</feature>
<dbReference type="OrthoDB" id="9810782at2"/>
<dbReference type="InterPro" id="IPR006963">
    <property type="entry name" value="Mopterin_OxRdtase_4Fe-4S_dom"/>
</dbReference>
<dbReference type="NCBIfam" id="TIGR01409">
    <property type="entry name" value="TAT_signal_seq"/>
    <property type="match status" value="1"/>
</dbReference>
<accession>A0A1Z5HPE1</accession>
<dbReference type="SUPFAM" id="SSF50692">
    <property type="entry name" value="ADC-like"/>
    <property type="match status" value="1"/>
</dbReference>
<dbReference type="Pfam" id="PF04879">
    <property type="entry name" value="Molybdop_Fe4S4"/>
    <property type="match status" value="1"/>
</dbReference>
<dbReference type="InterPro" id="IPR050612">
    <property type="entry name" value="Prok_Mopterin_Oxidored"/>
</dbReference>
<keyword evidence="6" id="KW-0560">Oxidoreductase</keyword>
<dbReference type="EMBL" id="BDGJ01000010">
    <property type="protein sequence ID" value="GAW91247.1"/>
    <property type="molecule type" value="Genomic_DNA"/>
</dbReference>
<dbReference type="GO" id="GO:0051539">
    <property type="term" value="F:4 iron, 4 sulfur cluster binding"/>
    <property type="evidence" value="ECO:0007669"/>
    <property type="project" value="UniProtKB-KW"/>
</dbReference>
<dbReference type="AlphaFoldDB" id="A0A1Z5HPE1"/>
<keyword evidence="2" id="KW-0004">4Fe-4S</keyword>
<keyword evidence="5 9" id="KW-0732">Signal</keyword>
<dbReference type="Pfam" id="PF01568">
    <property type="entry name" value="Molydop_binding"/>
    <property type="match status" value="1"/>
</dbReference>
<evidence type="ECO:0000256" key="8">
    <source>
        <dbReference type="ARBA" id="ARBA00023014"/>
    </source>
</evidence>
<feature type="signal peptide" evidence="9">
    <location>
        <begin position="1"/>
        <end position="29"/>
    </location>
</feature>
<dbReference type="InterPro" id="IPR006656">
    <property type="entry name" value="Mopterin_OxRdtase"/>
</dbReference>
<dbReference type="InterPro" id="IPR006657">
    <property type="entry name" value="MoPterin_dinucl-bd_dom"/>
</dbReference>
<dbReference type="InterPro" id="IPR019546">
    <property type="entry name" value="TAT_signal_bac_arc"/>
</dbReference>
<evidence type="ECO:0000313" key="12">
    <source>
        <dbReference type="Proteomes" id="UP000197032"/>
    </source>
</evidence>
<name>A0A1Z5HPE1_9FIRM</name>
<dbReference type="SMART" id="SM00926">
    <property type="entry name" value="Molybdop_Fe4S4"/>
    <property type="match status" value="1"/>
</dbReference>
<reference evidence="12" key="1">
    <citation type="journal article" date="2017" name="Appl. Environ. Microbiol.">
        <title>Genomic analysis of Calderihabitans maritimus KKC1, a thermophilic hydrogenogenic carboxydotrophic bacterium isolated from marine sediment.</title>
        <authorList>
            <person name="Omae K."/>
            <person name="Yoneda Y."/>
            <person name="Fukuyama Y."/>
            <person name="Yoshida T."/>
            <person name="Sako Y."/>
        </authorList>
    </citation>
    <scope>NUCLEOTIDE SEQUENCE [LARGE SCALE GENOMIC DNA]</scope>
    <source>
        <strain evidence="12">KKC1</strain>
    </source>
</reference>
<protein>
    <submittedName>
        <fullName evidence="11">Molybdopterin oxidoreductase</fullName>
    </submittedName>
</protein>
<keyword evidence="12" id="KW-1185">Reference proteome</keyword>
<evidence type="ECO:0000256" key="1">
    <source>
        <dbReference type="ARBA" id="ARBA00010312"/>
    </source>
</evidence>
<dbReference type="GO" id="GO:0046872">
    <property type="term" value="F:metal ion binding"/>
    <property type="evidence" value="ECO:0007669"/>
    <property type="project" value="UniProtKB-KW"/>
</dbReference>
<dbReference type="CDD" id="cd02780">
    <property type="entry name" value="MopB_CT_Tetrathionate_Arsenate-R"/>
    <property type="match status" value="1"/>
</dbReference>
<dbReference type="SUPFAM" id="SSF53706">
    <property type="entry name" value="Formate dehydrogenase/DMSO reductase, domains 1-3"/>
    <property type="match status" value="1"/>
</dbReference>
<evidence type="ECO:0000256" key="3">
    <source>
        <dbReference type="ARBA" id="ARBA00022505"/>
    </source>
</evidence>
<dbReference type="Gene3D" id="3.40.50.740">
    <property type="match status" value="2"/>
</dbReference>